<evidence type="ECO:0000256" key="2">
    <source>
        <dbReference type="SAM" id="Phobius"/>
    </source>
</evidence>
<feature type="compositionally biased region" description="Acidic residues" evidence="1">
    <location>
        <begin position="138"/>
        <end position="154"/>
    </location>
</feature>
<comment type="caution">
    <text evidence="3">The sequence shown here is derived from an EMBL/GenBank/DDBJ whole genome shotgun (WGS) entry which is preliminary data.</text>
</comment>
<dbReference type="RefSeq" id="WP_289960089.1">
    <property type="nucleotide sequence ID" value="NZ_JAUEMJ010000017.1"/>
</dbReference>
<proteinExistence type="predicted"/>
<keyword evidence="4" id="KW-1185">Reference proteome</keyword>
<keyword evidence="2" id="KW-0812">Transmembrane</keyword>
<evidence type="ECO:0000256" key="1">
    <source>
        <dbReference type="SAM" id="MobiDB-lite"/>
    </source>
</evidence>
<dbReference type="EMBL" id="JAUEMJ010000017">
    <property type="protein sequence ID" value="MDN3243780.1"/>
    <property type="molecule type" value="Genomic_DNA"/>
</dbReference>
<keyword evidence="2" id="KW-0472">Membrane</keyword>
<protein>
    <submittedName>
        <fullName evidence="3">Uncharacterized protein</fullName>
    </submittedName>
</protein>
<keyword evidence="2" id="KW-1133">Transmembrane helix</keyword>
<feature type="region of interest" description="Disordered" evidence="1">
    <location>
        <begin position="206"/>
        <end position="267"/>
    </location>
</feature>
<feature type="region of interest" description="Disordered" evidence="1">
    <location>
        <begin position="66"/>
        <end position="100"/>
    </location>
</feature>
<feature type="region of interest" description="Disordered" evidence="1">
    <location>
        <begin position="113"/>
        <end position="192"/>
    </location>
</feature>
<feature type="transmembrane region" description="Helical" evidence="2">
    <location>
        <begin position="12"/>
        <end position="34"/>
    </location>
</feature>
<feature type="compositionally biased region" description="Acidic residues" evidence="1">
    <location>
        <begin position="222"/>
        <end position="233"/>
    </location>
</feature>
<feature type="compositionally biased region" description="Low complexity" evidence="1">
    <location>
        <begin position="252"/>
        <end position="267"/>
    </location>
</feature>
<evidence type="ECO:0000313" key="4">
    <source>
        <dbReference type="Proteomes" id="UP001171902"/>
    </source>
</evidence>
<organism evidence="3 4">
    <name type="scientific">Glycomyces tritici</name>
    <dbReference type="NCBI Taxonomy" id="2665176"/>
    <lineage>
        <taxon>Bacteria</taxon>
        <taxon>Bacillati</taxon>
        <taxon>Actinomycetota</taxon>
        <taxon>Actinomycetes</taxon>
        <taxon>Glycomycetales</taxon>
        <taxon>Glycomycetaceae</taxon>
        <taxon>Glycomyces</taxon>
    </lineage>
</organism>
<accession>A0ABT7YYR9</accession>
<reference evidence="3" key="1">
    <citation type="submission" date="2023-06" db="EMBL/GenBank/DDBJ databases">
        <title>Gycomyces niveus sp.nov., a novel actinomycete isolated from soil in Shouguang.</title>
        <authorList>
            <person name="Yang X."/>
            <person name="Zhao J."/>
        </authorList>
    </citation>
    <scope>NUCLEOTIDE SEQUENCE</scope>
    <source>
        <strain evidence="3">NEAU C2</strain>
    </source>
</reference>
<sequence length="267" mass="27455">MRGSSSDQGGRWPVGIWFAMVGVSAGTVASFSLIGWTFARDLYGGGEGTVPLDYEPQTVVIEADATPDPAGVAGGDGPAGPAADPGGPGSAPQIGVSAAEPRAERLEDAEIGAAQPPEEPSDEHALEESTPPQLVPIGEDDGDCGPEEAADEPGWDPHWGGGWEEGWHSDQGDAGESGQDQDGHHREGDWVDYELPELELDLEFDASSIDLELESASQPAAEDSEPESEDPEPASELVPDHESGLASDLDSEPASGPAADPSPGSDG</sequence>
<gene>
    <name evidence="3" type="ORF">QWI33_28985</name>
</gene>
<name>A0ABT7YYR9_9ACTN</name>
<dbReference type="Proteomes" id="UP001171902">
    <property type="component" value="Unassembled WGS sequence"/>
</dbReference>
<evidence type="ECO:0000313" key="3">
    <source>
        <dbReference type="EMBL" id="MDN3243780.1"/>
    </source>
</evidence>